<feature type="transmembrane region" description="Helical" evidence="6">
    <location>
        <begin position="170"/>
        <end position="188"/>
    </location>
</feature>
<feature type="transmembrane region" description="Helical" evidence="6">
    <location>
        <begin position="139"/>
        <end position="158"/>
    </location>
</feature>
<name>A0A4Q9JW87_9BACT</name>
<dbReference type="SUPFAM" id="SSF161070">
    <property type="entry name" value="SNF-like"/>
    <property type="match status" value="1"/>
</dbReference>
<dbReference type="NCBIfam" id="NF037979">
    <property type="entry name" value="Na_transp"/>
    <property type="match status" value="1"/>
</dbReference>
<feature type="transmembrane region" description="Helical" evidence="6">
    <location>
        <begin position="40"/>
        <end position="62"/>
    </location>
</feature>
<keyword evidence="5 6" id="KW-0472">Membrane</keyword>
<feature type="transmembrane region" description="Helical" evidence="6">
    <location>
        <begin position="298"/>
        <end position="320"/>
    </location>
</feature>
<dbReference type="PROSITE" id="PS50267">
    <property type="entry name" value="NA_NEUROTRAN_SYMP_3"/>
    <property type="match status" value="1"/>
</dbReference>
<feature type="transmembrane region" description="Helical" evidence="6">
    <location>
        <begin position="423"/>
        <end position="445"/>
    </location>
</feature>
<dbReference type="GO" id="GO:0016020">
    <property type="term" value="C:membrane"/>
    <property type="evidence" value="ECO:0007669"/>
    <property type="project" value="UniProtKB-SubCell"/>
</dbReference>
<dbReference type="InterPro" id="IPR000175">
    <property type="entry name" value="Na/ntran_symport"/>
</dbReference>
<dbReference type="RefSeq" id="WP_131162963.1">
    <property type="nucleotide sequence ID" value="NZ_QPGQ01000003.1"/>
</dbReference>
<feature type="transmembrane region" description="Helical" evidence="6">
    <location>
        <begin position="83"/>
        <end position="109"/>
    </location>
</feature>
<evidence type="ECO:0000256" key="1">
    <source>
        <dbReference type="ARBA" id="ARBA00004141"/>
    </source>
</evidence>
<feature type="transmembrane region" description="Helical" evidence="6">
    <location>
        <begin position="208"/>
        <end position="236"/>
    </location>
</feature>
<evidence type="ECO:0000256" key="6">
    <source>
        <dbReference type="SAM" id="Phobius"/>
    </source>
</evidence>
<evidence type="ECO:0000256" key="4">
    <source>
        <dbReference type="ARBA" id="ARBA00022989"/>
    </source>
</evidence>
<proteinExistence type="predicted"/>
<dbReference type="PANTHER" id="PTHR42948:SF1">
    <property type="entry name" value="TRANSPORTER"/>
    <property type="match status" value="1"/>
</dbReference>
<reference evidence="7 8" key="1">
    <citation type="submission" date="2018-07" db="EMBL/GenBank/DDBJ databases">
        <title>Campylobacter zealandensis sp. nov., isolated from birds and water in New Zealand.</title>
        <authorList>
            <person name="Wilkinson D.A."/>
            <person name="Biggs P.J."/>
            <person name="French N.P."/>
            <person name="Midwinter A.C."/>
        </authorList>
    </citation>
    <scope>NUCLEOTIDE SEQUENCE [LARGE SCALE GENOMIC DNA]</scope>
    <source>
        <strain evidence="7 8">B423b</strain>
    </source>
</reference>
<evidence type="ECO:0000256" key="5">
    <source>
        <dbReference type="ARBA" id="ARBA00023136"/>
    </source>
</evidence>
<dbReference type="PANTHER" id="PTHR42948">
    <property type="entry name" value="TRANSPORTER"/>
    <property type="match status" value="1"/>
</dbReference>
<protein>
    <submittedName>
        <fullName evidence="7">Sodium-dependent transporter</fullName>
    </submittedName>
</protein>
<feature type="transmembrane region" description="Helical" evidence="6">
    <location>
        <begin position="248"/>
        <end position="271"/>
    </location>
</feature>
<sequence>MSSKFSKIGFILAVAGSAVGLGNAWKFPTLVGQNGGSAFVLLYLILTLGVGFVIFLAELALGKLSEKDPVNAYRTLAPKHKKAWSFAGFTMIANILIASFYSVIIGWILKYVFLSITFELPFDINSAKDQFNELLHKDFLSQLICFTLVFFVIFYIVSKGVKNGIEKLNIWMMPTLFILLIMMLVYTMSKDGFYMAAKFLFVPDFSKISVSAVLEALGMAFFSLSLGVGTIITYSASLPDKTNFITSTLNIIFINILVGILMGLIVFTFIFEFSADPAASGPGLIFISLSTLFSKLGIIGSIFAVAFFISLIFAGITSAISMIEPFAFYLINTYEMSRKKALIIIGFIVYILGIFCILSYLSFTHGYFSFFGMSFFDILDSLSSKIIMPLGGILVAIFVGFIMKKEGLKILFKPYMRGIYFELWYVFLRFISPLAVIIIMISIFIR</sequence>
<keyword evidence="8" id="KW-1185">Reference proteome</keyword>
<dbReference type="Pfam" id="PF00209">
    <property type="entry name" value="SNF"/>
    <property type="match status" value="2"/>
</dbReference>
<dbReference type="InterPro" id="IPR047218">
    <property type="entry name" value="YocR/YhdH-like"/>
</dbReference>
<dbReference type="EMBL" id="QPGR01000006">
    <property type="protein sequence ID" value="TBR81208.1"/>
    <property type="molecule type" value="Genomic_DNA"/>
</dbReference>
<keyword evidence="2" id="KW-0813">Transport</keyword>
<keyword evidence="4 6" id="KW-1133">Transmembrane helix</keyword>
<evidence type="ECO:0000313" key="8">
    <source>
        <dbReference type="Proteomes" id="UP000292583"/>
    </source>
</evidence>
<comment type="subcellular location">
    <subcellularLocation>
        <location evidence="1">Membrane</location>
        <topology evidence="1">Multi-pass membrane protein</topology>
    </subcellularLocation>
</comment>
<evidence type="ECO:0000256" key="2">
    <source>
        <dbReference type="ARBA" id="ARBA00022448"/>
    </source>
</evidence>
<accession>A0A4Q9JW87</accession>
<keyword evidence="3 6" id="KW-0812">Transmembrane</keyword>
<dbReference type="CDD" id="cd10336">
    <property type="entry name" value="SLC6sbd_Tyt1-Like"/>
    <property type="match status" value="1"/>
</dbReference>
<dbReference type="InterPro" id="IPR037272">
    <property type="entry name" value="SNS_sf"/>
</dbReference>
<dbReference type="Proteomes" id="UP000292583">
    <property type="component" value="Unassembled WGS sequence"/>
</dbReference>
<dbReference type="AlphaFoldDB" id="A0A4Q9JW87"/>
<evidence type="ECO:0000313" key="7">
    <source>
        <dbReference type="EMBL" id="TBR81208.1"/>
    </source>
</evidence>
<gene>
    <name evidence="7" type="ORF">DU473_03740</name>
</gene>
<evidence type="ECO:0000256" key="3">
    <source>
        <dbReference type="ARBA" id="ARBA00022692"/>
    </source>
</evidence>
<comment type="caution">
    <text evidence="7">The sequence shown here is derived from an EMBL/GenBank/DDBJ whole genome shotgun (WGS) entry which is preliminary data.</text>
</comment>
<feature type="transmembrane region" description="Helical" evidence="6">
    <location>
        <begin position="341"/>
        <end position="362"/>
    </location>
</feature>
<dbReference type="OrthoDB" id="9762833at2"/>
<feature type="transmembrane region" description="Helical" evidence="6">
    <location>
        <begin position="382"/>
        <end position="402"/>
    </location>
</feature>
<dbReference type="PRINTS" id="PR00176">
    <property type="entry name" value="NANEUSMPORT"/>
</dbReference>
<organism evidence="7 8">
    <name type="scientific">Campylobacter novaezeelandiae</name>
    <dbReference type="NCBI Taxonomy" id="2267891"/>
    <lineage>
        <taxon>Bacteria</taxon>
        <taxon>Pseudomonadati</taxon>
        <taxon>Campylobacterota</taxon>
        <taxon>Epsilonproteobacteria</taxon>
        <taxon>Campylobacterales</taxon>
        <taxon>Campylobacteraceae</taxon>
        <taxon>Campylobacter</taxon>
    </lineage>
</organism>